<evidence type="ECO:0000256" key="7">
    <source>
        <dbReference type="SAM" id="Phobius"/>
    </source>
</evidence>
<sequence>MFTTNNSAQLSCAFVVTFFPIMMNALHGLKDVDRDRADTVRLYANSRWKMLILLQIPCAMASFFAGLKVGGGLALFSAVVAEFAAGSAGANYGLALRLLEARYRLNTSRLFAALVLLALLGAAIFLTISAIDRIVLRHRYAARATGDGLSQYNSKTS</sequence>
<dbReference type="Pfam" id="PF00528">
    <property type="entry name" value="BPD_transp_1"/>
    <property type="match status" value="1"/>
</dbReference>
<dbReference type="PANTHER" id="PTHR30151">
    <property type="entry name" value="ALKANE SULFONATE ABC TRANSPORTER-RELATED, MEMBRANE SUBUNIT"/>
    <property type="match status" value="1"/>
</dbReference>
<dbReference type="PANTHER" id="PTHR30151:SF41">
    <property type="entry name" value="ABC TRANSPORTER PERMEASE PROTEIN"/>
    <property type="match status" value="1"/>
</dbReference>
<keyword evidence="10" id="KW-1185">Reference proteome</keyword>
<comment type="subcellular location">
    <subcellularLocation>
        <location evidence="1">Cell membrane</location>
        <topology evidence="1">Multi-pass membrane protein</topology>
    </subcellularLocation>
</comment>
<evidence type="ECO:0000256" key="2">
    <source>
        <dbReference type="ARBA" id="ARBA00022448"/>
    </source>
</evidence>
<dbReference type="Proteomes" id="UP000574931">
    <property type="component" value="Unassembled WGS sequence"/>
</dbReference>
<keyword evidence="6 7" id="KW-0472">Membrane</keyword>
<reference evidence="9 10" key="1">
    <citation type="submission" date="2020-05" db="EMBL/GenBank/DDBJ databases">
        <title>Draft Genome Sequence of Ochrobactrum soli Isolated from Stable Fly Gut.</title>
        <authorList>
            <person name="Pileggi M.T."/>
            <person name="Vazhakkala L.J."/>
            <person name="Wong C.N."/>
        </authorList>
    </citation>
    <scope>NUCLEOTIDE SEQUENCE [LARGE SCALE GENOMIC DNA]</scope>
    <source>
        <strain evidence="9 10">MTP-C0764</strain>
    </source>
</reference>
<dbReference type="Gene3D" id="1.10.3720.10">
    <property type="entry name" value="MetI-like"/>
    <property type="match status" value="1"/>
</dbReference>
<dbReference type="RefSeq" id="WP_171318552.1">
    <property type="nucleotide sequence ID" value="NZ_JABFCY010000010.1"/>
</dbReference>
<dbReference type="GO" id="GO:0005886">
    <property type="term" value="C:plasma membrane"/>
    <property type="evidence" value="ECO:0007669"/>
    <property type="project" value="UniProtKB-SubCell"/>
</dbReference>
<feature type="domain" description="ABC transmembrane type-1" evidence="8">
    <location>
        <begin position="10"/>
        <end position="133"/>
    </location>
</feature>
<evidence type="ECO:0000256" key="4">
    <source>
        <dbReference type="ARBA" id="ARBA00022692"/>
    </source>
</evidence>
<keyword evidence="2" id="KW-0813">Transport</keyword>
<evidence type="ECO:0000256" key="3">
    <source>
        <dbReference type="ARBA" id="ARBA00022475"/>
    </source>
</evidence>
<dbReference type="GO" id="GO:0055085">
    <property type="term" value="P:transmembrane transport"/>
    <property type="evidence" value="ECO:0007669"/>
    <property type="project" value="InterPro"/>
</dbReference>
<evidence type="ECO:0000313" key="9">
    <source>
        <dbReference type="EMBL" id="NNU61719.1"/>
    </source>
</evidence>
<comment type="caution">
    <text evidence="9">The sequence shown here is derived from an EMBL/GenBank/DDBJ whole genome shotgun (WGS) entry which is preliminary data.</text>
</comment>
<keyword evidence="5 7" id="KW-1133">Transmembrane helix</keyword>
<feature type="transmembrane region" description="Helical" evidence="7">
    <location>
        <begin position="6"/>
        <end position="29"/>
    </location>
</feature>
<gene>
    <name evidence="9" type="ORF">HKX02_15905</name>
</gene>
<keyword evidence="3" id="KW-1003">Cell membrane</keyword>
<keyword evidence="4 7" id="KW-0812">Transmembrane</keyword>
<accession>A0A849KST0</accession>
<name>A0A849KST0_9HYPH</name>
<evidence type="ECO:0000259" key="8">
    <source>
        <dbReference type="Pfam" id="PF00528"/>
    </source>
</evidence>
<feature type="transmembrane region" description="Helical" evidence="7">
    <location>
        <begin position="110"/>
        <end position="131"/>
    </location>
</feature>
<dbReference type="InterPro" id="IPR035906">
    <property type="entry name" value="MetI-like_sf"/>
</dbReference>
<dbReference type="AlphaFoldDB" id="A0A849KST0"/>
<protein>
    <submittedName>
        <fullName evidence="9">ABC transporter permease subunit</fullName>
    </submittedName>
</protein>
<organism evidence="9 10">
    <name type="scientific">Ochrobactrum soli</name>
    <dbReference type="NCBI Taxonomy" id="2448455"/>
    <lineage>
        <taxon>Bacteria</taxon>
        <taxon>Pseudomonadati</taxon>
        <taxon>Pseudomonadota</taxon>
        <taxon>Alphaproteobacteria</taxon>
        <taxon>Hyphomicrobiales</taxon>
        <taxon>Brucellaceae</taxon>
        <taxon>Brucella/Ochrobactrum group</taxon>
        <taxon>Ochrobactrum</taxon>
    </lineage>
</organism>
<evidence type="ECO:0000313" key="10">
    <source>
        <dbReference type="Proteomes" id="UP000574931"/>
    </source>
</evidence>
<feature type="transmembrane region" description="Helical" evidence="7">
    <location>
        <begin position="73"/>
        <end position="98"/>
    </location>
</feature>
<proteinExistence type="predicted"/>
<dbReference type="EMBL" id="JABFCY010000010">
    <property type="protein sequence ID" value="NNU61719.1"/>
    <property type="molecule type" value="Genomic_DNA"/>
</dbReference>
<evidence type="ECO:0000256" key="1">
    <source>
        <dbReference type="ARBA" id="ARBA00004651"/>
    </source>
</evidence>
<dbReference type="SUPFAM" id="SSF161098">
    <property type="entry name" value="MetI-like"/>
    <property type="match status" value="1"/>
</dbReference>
<evidence type="ECO:0000256" key="5">
    <source>
        <dbReference type="ARBA" id="ARBA00022989"/>
    </source>
</evidence>
<feature type="transmembrane region" description="Helical" evidence="7">
    <location>
        <begin position="50"/>
        <end position="67"/>
    </location>
</feature>
<dbReference type="InterPro" id="IPR000515">
    <property type="entry name" value="MetI-like"/>
</dbReference>
<evidence type="ECO:0000256" key="6">
    <source>
        <dbReference type="ARBA" id="ARBA00023136"/>
    </source>
</evidence>